<dbReference type="InterPro" id="IPR006015">
    <property type="entry name" value="Universal_stress_UspA"/>
</dbReference>
<comment type="similarity">
    <text evidence="1">Belongs to the universal stress protein A family.</text>
</comment>
<dbReference type="Proteomes" id="UP001596516">
    <property type="component" value="Unassembled WGS sequence"/>
</dbReference>
<dbReference type="Gene3D" id="3.40.50.620">
    <property type="entry name" value="HUPs"/>
    <property type="match status" value="1"/>
</dbReference>
<dbReference type="InterPro" id="IPR006016">
    <property type="entry name" value="UspA"/>
</dbReference>
<dbReference type="InterPro" id="IPR014729">
    <property type="entry name" value="Rossmann-like_a/b/a_fold"/>
</dbReference>
<reference evidence="4" key="1">
    <citation type="journal article" date="2019" name="Int. J. Syst. Evol. Microbiol.">
        <title>The Global Catalogue of Microorganisms (GCM) 10K type strain sequencing project: providing services to taxonomists for standard genome sequencing and annotation.</title>
        <authorList>
            <consortium name="The Broad Institute Genomics Platform"/>
            <consortium name="The Broad Institute Genome Sequencing Center for Infectious Disease"/>
            <person name="Wu L."/>
            <person name="Ma J."/>
        </authorList>
    </citation>
    <scope>NUCLEOTIDE SEQUENCE [LARGE SCALE GENOMIC DNA]</scope>
    <source>
        <strain evidence="4">CGMCC 1.12750</strain>
    </source>
</reference>
<gene>
    <name evidence="3" type="ORF">ACFQXB_13075</name>
</gene>
<evidence type="ECO:0000259" key="2">
    <source>
        <dbReference type="Pfam" id="PF00582"/>
    </source>
</evidence>
<dbReference type="CDD" id="cd00293">
    <property type="entry name" value="USP-like"/>
    <property type="match status" value="1"/>
</dbReference>
<evidence type="ECO:0000313" key="4">
    <source>
        <dbReference type="Proteomes" id="UP001596516"/>
    </source>
</evidence>
<dbReference type="EMBL" id="JBHTFQ010000006">
    <property type="protein sequence ID" value="MFC7705130.1"/>
    <property type="molecule type" value="Genomic_DNA"/>
</dbReference>
<dbReference type="SUPFAM" id="SSF52402">
    <property type="entry name" value="Adenine nucleotide alpha hydrolases-like"/>
    <property type="match status" value="1"/>
</dbReference>
<dbReference type="RefSeq" id="WP_377404476.1">
    <property type="nucleotide sequence ID" value="NZ_JBHTFQ010000006.1"/>
</dbReference>
<dbReference type="PRINTS" id="PR01438">
    <property type="entry name" value="UNVRSLSTRESS"/>
</dbReference>
<organism evidence="3 4">
    <name type="scientific">Plastorhodobacter daqingensis</name>
    <dbReference type="NCBI Taxonomy" id="1387281"/>
    <lineage>
        <taxon>Bacteria</taxon>
        <taxon>Pseudomonadati</taxon>
        <taxon>Pseudomonadota</taxon>
        <taxon>Alphaproteobacteria</taxon>
        <taxon>Rhodobacterales</taxon>
        <taxon>Paracoccaceae</taxon>
        <taxon>Plastorhodobacter</taxon>
    </lineage>
</organism>
<comment type="caution">
    <text evidence="3">The sequence shown here is derived from an EMBL/GenBank/DDBJ whole genome shotgun (WGS) entry which is preliminary data.</text>
</comment>
<dbReference type="PANTHER" id="PTHR46268">
    <property type="entry name" value="STRESS RESPONSE PROTEIN NHAX"/>
    <property type="match status" value="1"/>
</dbReference>
<name>A0ABW2UNL3_9RHOB</name>
<evidence type="ECO:0000256" key="1">
    <source>
        <dbReference type="ARBA" id="ARBA00008791"/>
    </source>
</evidence>
<accession>A0ABW2UNL3</accession>
<sequence>MYQHILVPLAFDEHDRDPAGPLAAARALSGPDTRVTLMHVMEEAPPFALSYMPPGYQDELCEAIEALLDKHAAGFPRGDGVLIEGNAGRSIVEWAEENDVDCIVIASHRAGFRGILMGSTAVQVVRHAPCSVHLMRGQDHLASTPAAD</sequence>
<evidence type="ECO:0000313" key="3">
    <source>
        <dbReference type="EMBL" id="MFC7705130.1"/>
    </source>
</evidence>
<dbReference type="PANTHER" id="PTHR46268:SF6">
    <property type="entry name" value="UNIVERSAL STRESS PROTEIN UP12"/>
    <property type="match status" value="1"/>
</dbReference>
<feature type="domain" description="UspA" evidence="2">
    <location>
        <begin position="1"/>
        <end position="135"/>
    </location>
</feature>
<proteinExistence type="inferred from homology"/>
<keyword evidence="4" id="KW-1185">Reference proteome</keyword>
<protein>
    <submittedName>
        <fullName evidence="3">Universal stress protein</fullName>
    </submittedName>
</protein>
<dbReference type="Pfam" id="PF00582">
    <property type="entry name" value="Usp"/>
    <property type="match status" value="1"/>
</dbReference>